<name>A0AA37Q7L3_9BACT</name>
<dbReference type="PROSITE" id="PS51257">
    <property type="entry name" value="PROKAR_LIPOPROTEIN"/>
    <property type="match status" value="1"/>
</dbReference>
<keyword evidence="3" id="KW-1185">Reference proteome</keyword>
<feature type="chain" id="PRO_5041285052" description="DM13 domain-containing protein" evidence="1">
    <location>
        <begin position="28"/>
        <end position="193"/>
    </location>
</feature>
<dbReference type="RefSeq" id="WP_284348285.1">
    <property type="nucleotide sequence ID" value="NZ_BRXS01000001.1"/>
</dbReference>
<organism evidence="2 3">
    <name type="scientific">Roseisolibacter agri</name>
    <dbReference type="NCBI Taxonomy" id="2014610"/>
    <lineage>
        <taxon>Bacteria</taxon>
        <taxon>Pseudomonadati</taxon>
        <taxon>Gemmatimonadota</taxon>
        <taxon>Gemmatimonadia</taxon>
        <taxon>Gemmatimonadales</taxon>
        <taxon>Gemmatimonadaceae</taxon>
        <taxon>Roseisolibacter</taxon>
    </lineage>
</organism>
<reference evidence="2" key="1">
    <citation type="submission" date="2022-08" db="EMBL/GenBank/DDBJ databases">
        <title>Draft genome sequencing of Roseisolibacter agri AW1220.</title>
        <authorList>
            <person name="Tobiishi Y."/>
            <person name="Tonouchi A."/>
        </authorList>
    </citation>
    <scope>NUCLEOTIDE SEQUENCE</scope>
    <source>
        <strain evidence="2">AW1220</strain>
    </source>
</reference>
<evidence type="ECO:0000256" key="1">
    <source>
        <dbReference type="SAM" id="SignalP"/>
    </source>
</evidence>
<comment type="caution">
    <text evidence="2">The sequence shown here is derived from an EMBL/GenBank/DDBJ whole genome shotgun (WGS) entry which is preliminary data.</text>
</comment>
<proteinExistence type="predicted"/>
<feature type="signal peptide" evidence="1">
    <location>
        <begin position="1"/>
        <end position="27"/>
    </location>
</feature>
<dbReference type="Proteomes" id="UP001161325">
    <property type="component" value="Unassembled WGS sequence"/>
</dbReference>
<evidence type="ECO:0000313" key="3">
    <source>
        <dbReference type="Proteomes" id="UP001161325"/>
    </source>
</evidence>
<sequence length="193" mass="20695">MHPYSIRRSATLVLLAAVVGCAAPADAPTAPAPSATPARSASAALPLVGATMRFGRPDMNAFAQMSPSAMPHTQAGHAVDRVFPGTVVIARGQTVAFESFPVHQIAVYAPGTRPADIRVDAEHLADAETPWGTFPDVLIDDPANRLALSPISFERMTWTPDAATFDRPGRYLVICTLVFHFVPTNMYGWVEVR</sequence>
<dbReference type="AlphaFoldDB" id="A0AA37Q7L3"/>
<accession>A0AA37Q7L3</accession>
<evidence type="ECO:0008006" key="4">
    <source>
        <dbReference type="Google" id="ProtNLM"/>
    </source>
</evidence>
<gene>
    <name evidence="2" type="ORF">rosag_03540</name>
</gene>
<keyword evidence="1" id="KW-0732">Signal</keyword>
<evidence type="ECO:0000313" key="2">
    <source>
        <dbReference type="EMBL" id="GLC23841.1"/>
    </source>
</evidence>
<dbReference type="EMBL" id="BRXS01000001">
    <property type="protein sequence ID" value="GLC23841.1"/>
    <property type="molecule type" value="Genomic_DNA"/>
</dbReference>
<protein>
    <recommendedName>
        <fullName evidence="4">DM13 domain-containing protein</fullName>
    </recommendedName>
</protein>